<dbReference type="EMBL" id="LR026963">
    <property type="protein sequence ID" value="VBB69469.1"/>
    <property type="molecule type" value="Genomic_DNA"/>
</dbReference>
<proteinExistence type="predicted"/>
<dbReference type="AlphaFoldDB" id="A0A484H606"/>
<evidence type="ECO:0000313" key="1">
    <source>
        <dbReference type="EMBL" id="VBB69469.1"/>
    </source>
</evidence>
<reference evidence="1" key="1">
    <citation type="submission" date="2018-10" db="EMBL/GenBank/DDBJ databases">
        <authorList>
            <person name="Gruber-Vodicka H."/>
            <person name="Jaeckle O."/>
        </authorList>
    </citation>
    <scope>NUCLEOTIDE SEQUENCE</scope>
</reference>
<accession>A0A484H606</accession>
<sequence length="48" mass="4630">MGFRIHFLAASDDAVVVADGPGLAAAGVGGSPASATGQLCQAVTQNTE</sequence>
<name>A0A484H606_9ZZZZ</name>
<gene>
    <name evidence="1" type="ORF">RIEGSTA812A_PEG_942</name>
</gene>
<organism evidence="1">
    <name type="scientific">invertebrate metagenome</name>
    <dbReference type="NCBI Taxonomy" id="1711999"/>
    <lineage>
        <taxon>unclassified sequences</taxon>
        <taxon>metagenomes</taxon>
        <taxon>organismal metagenomes</taxon>
    </lineage>
</organism>
<protein>
    <submittedName>
        <fullName evidence="1">Uncharacterized protein</fullName>
    </submittedName>
</protein>